<dbReference type="EMBL" id="PXOT01000018">
    <property type="protein sequence ID" value="PSG92669.1"/>
    <property type="molecule type" value="Genomic_DNA"/>
</dbReference>
<keyword evidence="1" id="KW-1133">Transmembrane helix</keyword>
<dbReference type="AlphaFoldDB" id="A0A2T1NIB9"/>
<reference evidence="2 3" key="1">
    <citation type="submission" date="2018-03" db="EMBL/GenBank/DDBJ databases">
        <title>Mesoflavibacter sp. HG37 and Mesoflavibacter sp. HG96 sp.nov., two marine bacteria isolated from seawater of Western Pacific Ocean.</title>
        <authorList>
            <person name="Cheng H."/>
            <person name="Wu Y.-H."/>
            <person name="Guo L.-L."/>
            <person name="Xu X.-W."/>
        </authorList>
    </citation>
    <scope>NUCLEOTIDE SEQUENCE [LARGE SCALE GENOMIC DNA]</scope>
    <source>
        <strain evidence="2 3">KCTC 42117</strain>
    </source>
</reference>
<evidence type="ECO:0008006" key="4">
    <source>
        <dbReference type="Google" id="ProtNLM"/>
    </source>
</evidence>
<name>A0A2T1NIB9_9FLAO</name>
<gene>
    <name evidence="2" type="ORF">C7H61_04300</name>
</gene>
<feature type="transmembrane region" description="Helical" evidence="1">
    <location>
        <begin position="105"/>
        <end position="123"/>
    </location>
</feature>
<evidence type="ECO:0000313" key="2">
    <source>
        <dbReference type="EMBL" id="PSG92669.1"/>
    </source>
</evidence>
<comment type="caution">
    <text evidence="2">The sequence shown here is derived from an EMBL/GenBank/DDBJ whole genome shotgun (WGS) entry which is preliminary data.</text>
</comment>
<evidence type="ECO:0000313" key="3">
    <source>
        <dbReference type="Proteomes" id="UP000238430"/>
    </source>
</evidence>
<evidence type="ECO:0000256" key="1">
    <source>
        <dbReference type="SAM" id="Phobius"/>
    </source>
</evidence>
<feature type="transmembrane region" description="Helical" evidence="1">
    <location>
        <begin position="130"/>
        <end position="149"/>
    </location>
</feature>
<accession>A0A2T1NIB9</accession>
<feature type="transmembrane region" description="Helical" evidence="1">
    <location>
        <begin position="7"/>
        <end position="27"/>
    </location>
</feature>
<sequence length="201" mass="23023">MKWLIKSISFIFHPIVMPLIAVVFYFHKTPRFIPEQWVDAKIISLTILSVFLPILIYYLLKTLGKAESIYLKSTEERIFPLLINIFIIGLIIYRVFPSYQIIELYYFFIGVLISNITALVLNITKFKVSLHMTAVGGVFMFFIGFAIHFSKNINGTLALMAIITGAIATSRLYLKAHTLKELIIGLMIGAIPQIIVENYWL</sequence>
<keyword evidence="1" id="KW-0812">Transmembrane</keyword>
<feature type="transmembrane region" description="Helical" evidence="1">
    <location>
        <begin position="42"/>
        <end position="60"/>
    </location>
</feature>
<dbReference type="RefSeq" id="WP_027879487.1">
    <property type="nucleotide sequence ID" value="NZ_JACHWV010000005.1"/>
</dbReference>
<protein>
    <recommendedName>
        <fullName evidence="4">Phosphatidic acid phosphatase type 2/haloperoxidase domain-containing protein</fullName>
    </recommendedName>
</protein>
<dbReference type="OrthoDB" id="9786064at2"/>
<dbReference type="Proteomes" id="UP000238430">
    <property type="component" value="Unassembled WGS sequence"/>
</dbReference>
<feature type="transmembrane region" description="Helical" evidence="1">
    <location>
        <begin position="81"/>
        <end position="99"/>
    </location>
</feature>
<keyword evidence="3" id="KW-1185">Reference proteome</keyword>
<proteinExistence type="predicted"/>
<feature type="transmembrane region" description="Helical" evidence="1">
    <location>
        <begin position="155"/>
        <end position="174"/>
    </location>
</feature>
<organism evidence="2 3">
    <name type="scientific">Mesoflavibacter zeaxanthinifaciens subsp. sabulilitoris</name>
    <dbReference type="NCBI Taxonomy" id="1520893"/>
    <lineage>
        <taxon>Bacteria</taxon>
        <taxon>Pseudomonadati</taxon>
        <taxon>Bacteroidota</taxon>
        <taxon>Flavobacteriia</taxon>
        <taxon>Flavobacteriales</taxon>
        <taxon>Flavobacteriaceae</taxon>
        <taxon>Mesoflavibacter</taxon>
    </lineage>
</organism>
<keyword evidence="1" id="KW-0472">Membrane</keyword>